<evidence type="ECO:0000313" key="2">
    <source>
        <dbReference type="EMBL" id="SVB68849.1"/>
    </source>
</evidence>
<sequence>MSWNKIADTFDISRQAVYRRLKGHIEAKKESETHCKNNQKSLALVDMKHILITTISAVALVGCGESQQSSPSLETQPAEPIAEVVNSEPPTSNTEKWE</sequence>
<reference evidence="2" key="1">
    <citation type="submission" date="2018-05" db="EMBL/GenBank/DDBJ databases">
        <authorList>
            <person name="Lanie J.A."/>
            <person name="Ng W.-L."/>
            <person name="Kazmierczak K.M."/>
            <person name="Andrzejewski T.M."/>
            <person name="Davidsen T.M."/>
            <person name="Wayne K.J."/>
            <person name="Tettelin H."/>
            <person name="Glass J.I."/>
            <person name="Rusch D."/>
            <person name="Podicherti R."/>
            <person name="Tsui H.-C.T."/>
            <person name="Winkler M.E."/>
        </authorList>
    </citation>
    <scope>NUCLEOTIDE SEQUENCE</scope>
</reference>
<feature type="non-terminal residue" evidence="2">
    <location>
        <position position="98"/>
    </location>
</feature>
<proteinExistence type="predicted"/>
<dbReference type="EMBL" id="UINC01052935">
    <property type="protein sequence ID" value="SVB68849.1"/>
    <property type="molecule type" value="Genomic_DNA"/>
</dbReference>
<feature type="compositionally biased region" description="Polar residues" evidence="1">
    <location>
        <begin position="66"/>
        <end position="75"/>
    </location>
</feature>
<evidence type="ECO:0000256" key="1">
    <source>
        <dbReference type="SAM" id="MobiDB-lite"/>
    </source>
</evidence>
<gene>
    <name evidence="2" type="ORF">METZ01_LOCUS221703</name>
</gene>
<protein>
    <submittedName>
        <fullName evidence="2">Uncharacterized protein</fullName>
    </submittedName>
</protein>
<feature type="compositionally biased region" description="Polar residues" evidence="1">
    <location>
        <begin position="88"/>
        <end position="98"/>
    </location>
</feature>
<organism evidence="2">
    <name type="scientific">marine metagenome</name>
    <dbReference type="NCBI Taxonomy" id="408172"/>
    <lineage>
        <taxon>unclassified sequences</taxon>
        <taxon>metagenomes</taxon>
        <taxon>ecological metagenomes</taxon>
    </lineage>
</organism>
<feature type="region of interest" description="Disordered" evidence="1">
    <location>
        <begin position="66"/>
        <end position="98"/>
    </location>
</feature>
<name>A0A382G1U0_9ZZZZ</name>
<dbReference type="AlphaFoldDB" id="A0A382G1U0"/>
<accession>A0A382G1U0</accession>